<dbReference type="Gene3D" id="1.10.10.60">
    <property type="entry name" value="Homeodomain-like"/>
    <property type="match status" value="1"/>
</dbReference>
<reference evidence="2" key="1">
    <citation type="journal article" date="2019" name="Int. J. Syst. Evol. Microbiol.">
        <title>The Global Catalogue of Microorganisms (GCM) 10K type strain sequencing project: providing services to taxonomists for standard genome sequencing and annotation.</title>
        <authorList>
            <consortium name="The Broad Institute Genomics Platform"/>
            <consortium name="The Broad Institute Genome Sequencing Center for Infectious Disease"/>
            <person name="Wu L."/>
            <person name="Ma J."/>
        </authorList>
    </citation>
    <scope>NUCLEOTIDE SEQUENCE [LARGE SCALE GENOMIC DNA]</scope>
    <source>
        <strain evidence="2">JCM 16374</strain>
    </source>
</reference>
<evidence type="ECO:0000313" key="2">
    <source>
        <dbReference type="Proteomes" id="UP001500994"/>
    </source>
</evidence>
<evidence type="ECO:0000313" key="1">
    <source>
        <dbReference type="EMBL" id="GAA2673657.1"/>
    </source>
</evidence>
<name>A0ABN3SCE9_9ACTN</name>
<dbReference type="InterPro" id="IPR009057">
    <property type="entry name" value="Homeodomain-like_sf"/>
</dbReference>
<dbReference type="Proteomes" id="UP001500994">
    <property type="component" value="Unassembled WGS sequence"/>
</dbReference>
<keyword evidence="2" id="KW-1185">Reference proteome</keyword>
<dbReference type="InterPro" id="IPR002514">
    <property type="entry name" value="Transposase_8"/>
</dbReference>
<dbReference type="EMBL" id="BAAARK010000018">
    <property type="protein sequence ID" value="GAA2673657.1"/>
    <property type="molecule type" value="Genomic_DNA"/>
</dbReference>
<organism evidence="1 2">
    <name type="scientific">Streptomyces lunalinharesii</name>
    <dbReference type="NCBI Taxonomy" id="333384"/>
    <lineage>
        <taxon>Bacteria</taxon>
        <taxon>Bacillati</taxon>
        <taxon>Actinomycetota</taxon>
        <taxon>Actinomycetes</taxon>
        <taxon>Kitasatosporales</taxon>
        <taxon>Streptomycetaceae</taxon>
        <taxon>Streptomyces</taxon>
    </lineage>
</organism>
<dbReference type="SUPFAM" id="SSF46689">
    <property type="entry name" value="Homeodomain-like"/>
    <property type="match status" value="1"/>
</dbReference>
<dbReference type="InterPro" id="IPR051839">
    <property type="entry name" value="RD_transcriptional_regulator"/>
</dbReference>
<gene>
    <name evidence="1" type="ORF">GCM10009864_50460</name>
</gene>
<dbReference type="PANTHER" id="PTHR33215">
    <property type="entry name" value="PROTEIN DISTAL ANTENNA"/>
    <property type="match status" value="1"/>
</dbReference>
<protein>
    <submittedName>
        <fullName evidence="1">Transposase</fullName>
    </submittedName>
</protein>
<proteinExistence type="predicted"/>
<dbReference type="PANTHER" id="PTHR33215:SF13">
    <property type="entry name" value="PROTEIN DISTAL ANTENNA"/>
    <property type="match status" value="1"/>
</dbReference>
<accession>A0ABN3SCE9</accession>
<comment type="caution">
    <text evidence="1">The sequence shown here is derived from an EMBL/GenBank/DDBJ whole genome shotgun (WGS) entry which is preliminary data.</text>
</comment>
<dbReference type="Pfam" id="PF01527">
    <property type="entry name" value="HTH_Tnp_1"/>
    <property type="match status" value="1"/>
</dbReference>
<sequence length="99" mass="11239">MGSNYTKRYTAEFKWDAIALVDSTGRTVTEVARELGVSPESLRNWYRQAKTDRGEGRPGELTSTEREELGRLRKVAAEQAKTIEVLRKAAVFFAKESDR</sequence>
<dbReference type="RefSeq" id="WP_344579905.1">
    <property type="nucleotide sequence ID" value="NZ_BAAARK010000018.1"/>
</dbReference>